<evidence type="ECO:0000256" key="1">
    <source>
        <dbReference type="ARBA" id="ARBA00009792"/>
    </source>
</evidence>
<dbReference type="PANTHER" id="PTHR46017">
    <property type="entry name" value="ALPHA-MANNOSIDASE 2C1"/>
    <property type="match status" value="1"/>
</dbReference>
<dbReference type="InterPro" id="IPR041147">
    <property type="entry name" value="GH38_C"/>
</dbReference>
<keyword evidence="3" id="KW-0378">Hydrolase</keyword>
<dbReference type="PANTHER" id="PTHR46017:SF1">
    <property type="entry name" value="ALPHA-MANNOSIDASE 2C1"/>
    <property type="match status" value="1"/>
</dbReference>
<dbReference type="InterPro" id="IPR000602">
    <property type="entry name" value="Glyco_hydro_38_N"/>
</dbReference>
<protein>
    <recommendedName>
        <fullName evidence="5">Glycoside hydrolase family 38 central domain-containing protein</fullName>
    </recommendedName>
</protein>
<dbReference type="GO" id="GO:0004559">
    <property type="term" value="F:alpha-mannosidase activity"/>
    <property type="evidence" value="ECO:0007669"/>
    <property type="project" value="InterPro"/>
</dbReference>
<dbReference type="Pfam" id="PF01074">
    <property type="entry name" value="Glyco_hydro_38N"/>
    <property type="match status" value="1"/>
</dbReference>
<comment type="similarity">
    <text evidence="1">Belongs to the glycosyl hydrolase 38 family.</text>
</comment>
<dbReference type="Gene3D" id="2.70.98.30">
    <property type="entry name" value="Golgi alpha-mannosidase II, domain 4"/>
    <property type="match status" value="1"/>
</dbReference>
<dbReference type="SUPFAM" id="SSF74650">
    <property type="entry name" value="Galactose mutarotase-like"/>
    <property type="match status" value="1"/>
</dbReference>
<dbReference type="Pfam" id="PF07748">
    <property type="entry name" value="Glyco_hydro_38C"/>
    <property type="match status" value="1"/>
</dbReference>
<name>A0AAE3FHF0_9BACT</name>
<feature type="domain" description="Glycoside hydrolase family 38 central" evidence="5">
    <location>
        <begin position="345"/>
        <end position="423"/>
    </location>
</feature>
<dbReference type="InterPro" id="IPR037094">
    <property type="entry name" value="Glyco_hydro_38_cen_sf"/>
</dbReference>
<dbReference type="AlphaFoldDB" id="A0AAE3FHF0"/>
<dbReference type="EMBL" id="JALEMU010000028">
    <property type="protein sequence ID" value="MCI5754972.1"/>
    <property type="molecule type" value="Genomic_DNA"/>
</dbReference>
<dbReference type="SUPFAM" id="SSF88713">
    <property type="entry name" value="Glycoside hydrolase/deacetylase"/>
    <property type="match status" value="1"/>
</dbReference>
<dbReference type="InterPro" id="IPR027291">
    <property type="entry name" value="Glyco_hydro_38_N_sf"/>
</dbReference>
<dbReference type="Pfam" id="PF09261">
    <property type="entry name" value="Alpha-mann_mid"/>
    <property type="match status" value="1"/>
</dbReference>
<keyword evidence="2" id="KW-0479">Metal-binding</keyword>
<keyword evidence="4" id="KW-0326">Glycosidase</keyword>
<dbReference type="Pfam" id="PF17677">
    <property type="entry name" value="Glyco_hydro38C2"/>
    <property type="match status" value="1"/>
</dbReference>
<dbReference type="InterPro" id="IPR015341">
    <property type="entry name" value="Glyco_hydro_38_cen"/>
</dbReference>
<evidence type="ECO:0000313" key="6">
    <source>
        <dbReference type="EMBL" id="MCI5754972.1"/>
    </source>
</evidence>
<dbReference type="GO" id="GO:0006013">
    <property type="term" value="P:mannose metabolic process"/>
    <property type="evidence" value="ECO:0007669"/>
    <property type="project" value="InterPro"/>
</dbReference>
<dbReference type="InterPro" id="IPR011330">
    <property type="entry name" value="Glyco_hydro/deAcase_b/a-brl"/>
</dbReference>
<accession>A0AAE3FHF0</accession>
<dbReference type="GO" id="GO:0046872">
    <property type="term" value="F:metal ion binding"/>
    <property type="evidence" value="ECO:0007669"/>
    <property type="project" value="UniProtKB-KW"/>
</dbReference>
<evidence type="ECO:0000256" key="2">
    <source>
        <dbReference type="ARBA" id="ARBA00022723"/>
    </source>
</evidence>
<evidence type="ECO:0000256" key="4">
    <source>
        <dbReference type="ARBA" id="ARBA00023295"/>
    </source>
</evidence>
<evidence type="ECO:0000259" key="5">
    <source>
        <dbReference type="SMART" id="SM00872"/>
    </source>
</evidence>
<dbReference type="Gene3D" id="1.20.1270.50">
    <property type="entry name" value="Glycoside hydrolase family 38, central domain"/>
    <property type="match status" value="1"/>
</dbReference>
<dbReference type="SMART" id="SM00872">
    <property type="entry name" value="Alpha-mann_mid"/>
    <property type="match status" value="1"/>
</dbReference>
<dbReference type="InterPro" id="IPR011682">
    <property type="entry name" value="Glyco_hydro_38_C"/>
</dbReference>
<dbReference type="InterPro" id="IPR011013">
    <property type="entry name" value="Gal_mutarotase_sf_dom"/>
</dbReference>
<gene>
    <name evidence="6" type="ORF">MR241_01605</name>
</gene>
<dbReference type="InterPro" id="IPR028995">
    <property type="entry name" value="Glyco_hydro_57/38_cen_sf"/>
</dbReference>
<reference evidence="6 7" key="1">
    <citation type="submission" date="2022-03" db="EMBL/GenBank/DDBJ databases">
        <title>Metagenome-assembled genomes from swine fecal metagenomes.</title>
        <authorList>
            <person name="Holman D.B."/>
            <person name="Kommadath A."/>
        </authorList>
    </citation>
    <scope>NUCLEOTIDE SEQUENCE [LARGE SCALE GENOMIC DNA]</scope>
    <source>
        <strain evidence="6">SUG147</strain>
    </source>
</reference>
<dbReference type="GO" id="GO:0030246">
    <property type="term" value="F:carbohydrate binding"/>
    <property type="evidence" value="ECO:0007669"/>
    <property type="project" value="InterPro"/>
</dbReference>
<dbReference type="Proteomes" id="UP001139365">
    <property type="component" value="Unassembled WGS sequence"/>
</dbReference>
<dbReference type="SUPFAM" id="SSF88688">
    <property type="entry name" value="Families 57/38 glycoside transferase middle domain"/>
    <property type="match status" value="1"/>
</dbReference>
<evidence type="ECO:0000256" key="3">
    <source>
        <dbReference type="ARBA" id="ARBA00022801"/>
    </source>
</evidence>
<dbReference type="Gene3D" id="3.20.110.10">
    <property type="entry name" value="Glycoside hydrolase 38, N terminal domain"/>
    <property type="match status" value="1"/>
</dbReference>
<organism evidence="6 7">
    <name type="scientific">Candidatus Colimorpha enterica</name>
    <dbReference type="NCBI Taxonomy" id="3083063"/>
    <lineage>
        <taxon>Bacteria</taxon>
        <taxon>Pseudomonadati</taxon>
        <taxon>Bacteroidota</taxon>
        <taxon>Bacteroidia</taxon>
        <taxon>Bacteroidales</taxon>
        <taxon>Candidatus Colimorpha</taxon>
    </lineage>
</organism>
<evidence type="ECO:0000313" key="7">
    <source>
        <dbReference type="Proteomes" id="UP001139365"/>
    </source>
</evidence>
<comment type="caution">
    <text evidence="6">The sequence shown here is derived from an EMBL/GenBank/DDBJ whole genome shotgun (WGS) entry which is preliminary data.</text>
</comment>
<sequence length="973" mass="108370">MRSKTAMNYTDKLMKLASLRYSGEDYGRICTEICFLDGVAKGCGRFRDVIEEAADYVLSAPITKERVENAERILSPMAKEAKSYTLLFMAHAHIDMNWMWGMQETAVVATDTMRTMLDLMNEFPDFTFSQSQASVYRIVAETSPDMLEEIKSRVKEGRWEITASHWTEADKNLPDGESLTRQILCAKKYLGELFGLPQDYFCIDFEPDTFGYSANVPEILSDAGVKYLFHFRAKQEGKYLYNFVAPSGKRVLALRSFSGYSNRVDDRAVISTAEFCNMHGVKVCPFVYGVGDHGGGPSRVDIRRILKYRTYPLLPTIRFGTWREFFTMVEPSREQFETVCTEQEELFTGCYTSQSGIKHGNSVCEARLNETEALTAMAHICAGGDNRQSVLEPAWQDLLFCQFHDILPGSCVKMSRDYAMGKYQDILTRVFPTANYAMRKIAAGIDTSGIPFDDVDCSLSEGAGVGWYQSQCMGFRMPAPERGRGSYRIFHFFNTTQYDREELSEFMVWDYNVGIYDAELVTPEGDTVPFAVRHVDGYYGGHCFSILNAKVRVAAYGWSTLILRPKKSRTDTSACSADQGRGYYPNRLSADGNGHLKNAVWVDMFCDRYISDNTYVLANENLRAVFDPMTLELISLTDRSGREYISAPAGYFSMITENARFGMTAWRVGERMNETNLNRTCNTHVYEYTRSGLADRSGYVGYLPGIPGETAETAGTGLCERLCYDMRFGSSSLKCEIGLDSGAETLTYRITVNWNEKGEGGCSVPQLSFMLPLPERGESVCDIPYGLITREERNQDIPATTFIYSPANRLGLMSDCKHGFRNSHGILSVTLLRGSTDPDPSPDIGDNYIALGIAPANDAVAMKRLSDLLCHPVCYSSGTSHKGFLPLCGNAIEAEGDGVRFTVLKCAEDGCGVILRAVNLTDETRTADIRLPVGFTAAYLSDSLENRISALDVTGGAVSAEIPPHSAVTVRIE</sequence>
<proteinExistence type="inferred from homology"/>
<dbReference type="GO" id="GO:0009313">
    <property type="term" value="P:oligosaccharide catabolic process"/>
    <property type="evidence" value="ECO:0007669"/>
    <property type="project" value="TreeGrafter"/>
</dbReference>